<accession>B9J6R1</accession>
<dbReference type="eggNOG" id="COG3624">
    <property type="taxonomic scope" value="Bacteria"/>
</dbReference>
<evidence type="ECO:0000313" key="2">
    <source>
        <dbReference type="Proteomes" id="UP000001600"/>
    </source>
</evidence>
<dbReference type="EMBL" id="CP000628">
    <property type="protein sequence ID" value="ACM25017.1"/>
    <property type="molecule type" value="Genomic_DNA"/>
</dbReference>
<dbReference type="STRING" id="311403.Arad_0292"/>
<name>B9J6R1_RHIR8</name>
<dbReference type="Proteomes" id="UP000001600">
    <property type="component" value="Chromosome 1"/>
</dbReference>
<dbReference type="Pfam" id="PF06754">
    <property type="entry name" value="PhnG"/>
    <property type="match status" value="1"/>
</dbReference>
<dbReference type="NCBIfam" id="TIGR03293">
    <property type="entry name" value="PhnG_redo"/>
    <property type="match status" value="1"/>
</dbReference>
<dbReference type="GO" id="GO:0016829">
    <property type="term" value="F:lyase activity"/>
    <property type="evidence" value="ECO:0007669"/>
    <property type="project" value="UniProtKB-KW"/>
</dbReference>
<dbReference type="GO" id="GO:0015716">
    <property type="term" value="P:organic phosphonate transport"/>
    <property type="evidence" value="ECO:0007669"/>
    <property type="project" value="InterPro"/>
</dbReference>
<dbReference type="AlphaFoldDB" id="B9J6R1"/>
<dbReference type="GO" id="GO:0019634">
    <property type="term" value="P:organic phosphonate metabolic process"/>
    <property type="evidence" value="ECO:0007669"/>
    <property type="project" value="InterPro"/>
</dbReference>
<evidence type="ECO:0000313" key="1">
    <source>
        <dbReference type="EMBL" id="ACM25017.1"/>
    </source>
</evidence>
<protein>
    <submittedName>
        <fullName evidence="1">C-P (Carbon-phosphorus) lyase component protein</fullName>
    </submittedName>
</protein>
<gene>
    <name evidence="1" type="primary">phnG</name>
    <name evidence="1" type="ordered locus">Arad_0292</name>
</gene>
<organism evidence="1 2">
    <name type="scientific">Rhizobium rhizogenes (strain K84 / ATCC BAA-868)</name>
    <name type="common">Agrobacterium radiobacter</name>
    <dbReference type="NCBI Taxonomy" id="311403"/>
    <lineage>
        <taxon>Bacteria</taxon>
        <taxon>Pseudomonadati</taxon>
        <taxon>Pseudomonadota</taxon>
        <taxon>Alphaproteobacteria</taxon>
        <taxon>Hyphomicrobiales</taxon>
        <taxon>Rhizobiaceae</taxon>
        <taxon>Rhizobium/Agrobacterium group</taxon>
        <taxon>Rhizobium</taxon>
    </lineage>
</organism>
<dbReference type="KEGG" id="ara:Arad_0292"/>
<reference evidence="1 2" key="1">
    <citation type="journal article" date="2009" name="J. Bacteriol.">
        <title>Genome sequences of three Agrobacterium biovars help elucidate the evolution of multichromosome genomes in bacteria.</title>
        <authorList>
            <person name="Slater S.C."/>
            <person name="Goldman B.S."/>
            <person name="Goodner B."/>
            <person name="Setubal J.C."/>
            <person name="Farrand S.K."/>
            <person name="Nester E.W."/>
            <person name="Burr T.J."/>
            <person name="Banta L."/>
            <person name="Dickerman A.W."/>
            <person name="Paulsen I."/>
            <person name="Otten L."/>
            <person name="Suen G."/>
            <person name="Welch R."/>
            <person name="Almeida N.F."/>
            <person name="Arnold F."/>
            <person name="Burton O.T."/>
            <person name="Du Z."/>
            <person name="Ewing A."/>
            <person name="Godsy E."/>
            <person name="Heisel S."/>
            <person name="Houmiel K.L."/>
            <person name="Jhaveri J."/>
            <person name="Lu J."/>
            <person name="Miller N.M."/>
            <person name="Norton S."/>
            <person name="Chen Q."/>
            <person name="Phoolcharoen W."/>
            <person name="Ohlin V."/>
            <person name="Ondrusek D."/>
            <person name="Pride N."/>
            <person name="Stricklin S.L."/>
            <person name="Sun J."/>
            <person name="Wheeler C."/>
            <person name="Wilson L."/>
            <person name="Zhu H."/>
            <person name="Wood D.W."/>
        </authorList>
    </citation>
    <scope>NUCLEOTIDE SEQUENCE [LARGE SCALE GENOMIC DNA]</scope>
    <source>
        <strain evidence="2">K84 / ATCC BAA-868</strain>
    </source>
</reference>
<dbReference type="HOGENOM" id="CLU_109242_0_0_5"/>
<sequence>MVVYINRHFEEDAMNSAQRQEVAAQERRERKRTADLLARAERDELDAAWEALSDKPAIQPVRGPETGLVMVRGRIGGGGAPFNLGEVTVTRATIRLASGTVGHAHALGTDREKVRLAAIFDALWHQPATKDFVEKAILLPITERIAGRDRQRAEETAATRVDFFTMVRGED</sequence>
<dbReference type="InterPro" id="IPR009609">
    <property type="entry name" value="Phosphonate_metab_PhnG"/>
</dbReference>
<proteinExistence type="predicted"/>
<keyword evidence="1" id="KW-0456">Lyase</keyword>